<dbReference type="InterPro" id="IPR011004">
    <property type="entry name" value="Trimer_LpxA-like_sf"/>
</dbReference>
<dbReference type="RefSeq" id="WP_304437025.1">
    <property type="nucleotide sequence ID" value="NZ_JAUKUC010000001.1"/>
</dbReference>
<name>A0ABT8RUZ5_9FLAO</name>
<dbReference type="PROSITE" id="PS00101">
    <property type="entry name" value="HEXAPEP_TRANSFERASES"/>
    <property type="match status" value="1"/>
</dbReference>
<evidence type="ECO:0000256" key="2">
    <source>
        <dbReference type="ARBA" id="ARBA00022679"/>
    </source>
</evidence>
<dbReference type="PANTHER" id="PTHR43300:SF11">
    <property type="entry name" value="ACETYLTRANSFERASE RV3034C-RELATED"/>
    <property type="match status" value="1"/>
</dbReference>
<dbReference type="EMBL" id="JAUKUC010000001">
    <property type="protein sequence ID" value="MDO1514317.1"/>
    <property type="molecule type" value="Genomic_DNA"/>
</dbReference>
<reference evidence="5" key="1">
    <citation type="journal article" date="2014" name="Int. J. Syst. Evol. Microbiol.">
        <title>Complete genome of a new Firmicutes species belonging to the dominant human colonic microbiota ('Ruminococcus bicirculans') reveals two chromosomes and a selective capacity to utilize plant glucans.</title>
        <authorList>
            <consortium name="NISC Comparative Sequencing Program"/>
            <person name="Wegmann U."/>
            <person name="Louis P."/>
            <person name="Goesmann A."/>
            <person name="Henrissat B."/>
            <person name="Duncan S.H."/>
            <person name="Flint H.J."/>
        </authorList>
    </citation>
    <scope>NUCLEOTIDE SEQUENCE</scope>
    <source>
        <strain evidence="5">CECT 8869</strain>
    </source>
</reference>
<evidence type="ECO:0000313" key="6">
    <source>
        <dbReference type="Proteomes" id="UP001168579"/>
    </source>
</evidence>
<evidence type="ECO:0000256" key="1">
    <source>
        <dbReference type="ARBA" id="ARBA00007274"/>
    </source>
</evidence>
<dbReference type="Pfam" id="PF00132">
    <property type="entry name" value="Hexapep"/>
    <property type="match status" value="1"/>
</dbReference>
<keyword evidence="3" id="KW-0677">Repeat</keyword>
<evidence type="ECO:0000256" key="3">
    <source>
        <dbReference type="ARBA" id="ARBA00022737"/>
    </source>
</evidence>
<dbReference type="Proteomes" id="UP001168579">
    <property type="component" value="Unassembled WGS sequence"/>
</dbReference>
<dbReference type="GO" id="GO:0016746">
    <property type="term" value="F:acyltransferase activity"/>
    <property type="evidence" value="ECO:0007669"/>
    <property type="project" value="UniProtKB-KW"/>
</dbReference>
<dbReference type="EC" id="2.3.1.-" evidence="5"/>
<keyword evidence="6" id="KW-1185">Reference proteome</keyword>
<dbReference type="SUPFAM" id="SSF51161">
    <property type="entry name" value="Trimeric LpxA-like enzymes"/>
    <property type="match status" value="1"/>
</dbReference>
<reference evidence="5" key="2">
    <citation type="submission" date="2023-06" db="EMBL/GenBank/DDBJ databases">
        <authorList>
            <person name="Lucena T."/>
            <person name="Sun Q."/>
        </authorList>
    </citation>
    <scope>NUCLEOTIDE SEQUENCE</scope>
    <source>
        <strain evidence="5">CECT 8869</strain>
    </source>
</reference>
<keyword evidence="4 5" id="KW-0012">Acyltransferase</keyword>
<dbReference type="InterPro" id="IPR050179">
    <property type="entry name" value="Trans_hexapeptide_repeat"/>
</dbReference>
<organism evidence="5 6">
    <name type="scientific">Maribacter confluentis</name>
    <dbReference type="NCBI Taxonomy" id="1656093"/>
    <lineage>
        <taxon>Bacteria</taxon>
        <taxon>Pseudomonadati</taxon>
        <taxon>Bacteroidota</taxon>
        <taxon>Flavobacteriia</taxon>
        <taxon>Flavobacteriales</taxon>
        <taxon>Flavobacteriaceae</taxon>
        <taxon>Maribacter</taxon>
    </lineage>
</organism>
<proteinExistence type="inferred from homology"/>
<dbReference type="Gene3D" id="2.160.10.10">
    <property type="entry name" value="Hexapeptide repeat proteins"/>
    <property type="match status" value="1"/>
</dbReference>
<comment type="caution">
    <text evidence="5">The sequence shown here is derived from an EMBL/GenBank/DDBJ whole genome shotgun (WGS) entry which is preliminary data.</text>
</comment>
<evidence type="ECO:0000313" key="5">
    <source>
        <dbReference type="EMBL" id="MDO1514317.1"/>
    </source>
</evidence>
<dbReference type="InterPro" id="IPR001451">
    <property type="entry name" value="Hexapep"/>
</dbReference>
<gene>
    <name evidence="5" type="ORF">Q2T41_16810</name>
</gene>
<comment type="similarity">
    <text evidence="1">Belongs to the transferase hexapeptide repeat family.</text>
</comment>
<accession>A0ABT8RUZ5</accession>
<dbReference type="CDD" id="cd03349">
    <property type="entry name" value="LbH_XAT"/>
    <property type="match status" value="1"/>
</dbReference>
<dbReference type="PANTHER" id="PTHR43300">
    <property type="entry name" value="ACETYLTRANSFERASE"/>
    <property type="match status" value="1"/>
</dbReference>
<keyword evidence="2 5" id="KW-0808">Transferase</keyword>
<dbReference type="InterPro" id="IPR018357">
    <property type="entry name" value="Hexapep_transf_CS"/>
</dbReference>
<sequence>MKKSLSKKKNIYFGINCEFSKNSIFEGHNLLSTRAALINSKLGFASYLGRDTILMNAKIGKFSSIGPDVKCVFGNHPTHTFVSTHPSFFSTRKQVGFSFTQKQLFPEFPTPTEGNEPYTILIGNDVWIGANVTLLDGITVGDGAIIATGATVTKNVPPYAIVGGVPAKIIKFRFPEPQIKYLLDFKWWNKDFEWIKENAHLFTDIDNFMKKLN</sequence>
<evidence type="ECO:0000256" key="4">
    <source>
        <dbReference type="ARBA" id="ARBA00023315"/>
    </source>
</evidence>
<protein>
    <submittedName>
        <fullName evidence="5">CatB-related O-acetyltransferase</fullName>
        <ecNumber evidence="5">2.3.1.-</ecNumber>
    </submittedName>
</protein>